<reference evidence="1 2" key="1">
    <citation type="journal article" date="2019" name="Int. J. Syst. Evol. Microbiol.">
        <title>The Global Catalogue of Microorganisms (GCM) 10K type strain sequencing project: providing services to taxonomists for standard genome sequencing and annotation.</title>
        <authorList>
            <consortium name="The Broad Institute Genomics Platform"/>
            <consortium name="The Broad Institute Genome Sequencing Center for Infectious Disease"/>
            <person name="Wu L."/>
            <person name="Ma J."/>
        </authorList>
    </citation>
    <scope>NUCLEOTIDE SEQUENCE [LARGE SCALE GENOMIC DNA]</scope>
    <source>
        <strain evidence="1 2">JCM 16014</strain>
    </source>
</reference>
<dbReference type="EMBL" id="BAAAQN010000031">
    <property type="protein sequence ID" value="GAA2041379.1"/>
    <property type="molecule type" value="Genomic_DNA"/>
</dbReference>
<protein>
    <submittedName>
        <fullName evidence="1">Uncharacterized protein</fullName>
    </submittedName>
</protein>
<gene>
    <name evidence="1" type="ORF">GCM10009839_49770</name>
</gene>
<name>A0ABN2UR71_9ACTN</name>
<evidence type="ECO:0000313" key="1">
    <source>
        <dbReference type="EMBL" id="GAA2041379.1"/>
    </source>
</evidence>
<sequence length="99" mass="9682">MVCDAAGPAGAAEAAAGTTDRMVAAAVTAPAALRGSAHNRACRAEDLALMVGTDLSSRGRRAGRWAGGRQAGIAVAVHQGVGRGPGEGSGISCAACYEM</sequence>
<keyword evidence="2" id="KW-1185">Reference proteome</keyword>
<comment type="caution">
    <text evidence="1">The sequence shown here is derived from an EMBL/GenBank/DDBJ whole genome shotgun (WGS) entry which is preliminary data.</text>
</comment>
<proteinExistence type="predicted"/>
<organism evidence="1 2">
    <name type="scientific">Catenulispora yoronensis</name>
    <dbReference type="NCBI Taxonomy" id="450799"/>
    <lineage>
        <taxon>Bacteria</taxon>
        <taxon>Bacillati</taxon>
        <taxon>Actinomycetota</taxon>
        <taxon>Actinomycetes</taxon>
        <taxon>Catenulisporales</taxon>
        <taxon>Catenulisporaceae</taxon>
        <taxon>Catenulispora</taxon>
    </lineage>
</organism>
<accession>A0ABN2UR71</accession>
<evidence type="ECO:0000313" key="2">
    <source>
        <dbReference type="Proteomes" id="UP001500751"/>
    </source>
</evidence>
<dbReference type="Proteomes" id="UP001500751">
    <property type="component" value="Unassembled WGS sequence"/>
</dbReference>